<dbReference type="InterPro" id="IPR002915">
    <property type="entry name" value="DeoC/FbaB/LacD_aldolase"/>
</dbReference>
<feature type="active site" description="Schiff-base intermediate with dihydroxyacetone-P" evidence="5">
    <location>
        <position position="204"/>
    </location>
</feature>
<evidence type="ECO:0000256" key="5">
    <source>
        <dbReference type="PIRSR" id="PIRSR038992-1"/>
    </source>
</evidence>
<dbReference type="PANTHER" id="PTHR47916">
    <property type="entry name" value="FRUCTOSE-BISPHOSPHATE ALDOLASE CLASS 1"/>
    <property type="match status" value="1"/>
</dbReference>
<dbReference type="NCBIfam" id="NF005321">
    <property type="entry name" value="PRK06852.1"/>
    <property type="match status" value="1"/>
</dbReference>
<dbReference type="EC" id="4.1.2.13" evidence="1"/>
<keyword evidence="3" id="KW-0704">Schiff base</keyword>
<dbReference type="InterPro" id="IPR013785">
    <property type="entry name" value="Aldolase_TIM"/>
</dbReference>
<reference evidence="7" key="1">
    <citation type="submission" date="2017-09" db="EMBL/GenBank/DDBJ databases">
        <title>Depth-based differentiation of microbial function through sediment-hosted aquifers and enrichment of novel symbionts in the deep terrestrial subsurface.</title>
        <authorList>
            <person name="Probst A.J."/>
            <person name="Ladd B."/>
            <person name="Jarett J.K."/>
            <person name="Geller-Mcgrath D.E."/>
            <person name="Sieber C.M.K."/>
            <person name="Emerson J.B."/>
            <person name="Anantharaman K."/>
            <person name="Thomas B.C."/>
            <person name="Malmstrom R."/>
            <person name="Stieglmeier M."/>
            <person name="Klingl A."/>
            <person name="Woyke T."/>
            <person name="Ryan C.M."/>
            <person name="Banfield J.F."/>
        </authorList>
    </citation>
    <scope>NUCLEOTIDE SEQUENCE [LARGE SCALE GENOMIC DNA]</scope>
</reference>
<dbReference type="SMART" id="SM01133">
    <property type="entry name" value="DeoC"/>
    <property type="match status" value="1"/>
</dbReference>
<dbReference type="AlphaFoldDB" id="A0A2M6WSX6"/>
<dbReference type="CDD" id="cd00958">
    <property type="entry name" value="DhnA"/>
    <property type="match status" value="1"/>
</dbReference>
<dbReference type="GO" id="GO:0004332">
    <property type="term" value="F:fructose-bisphosphate aldolase activity"/>
    <property type="evidence" value="ECO:0007669"/>
    <property type="project" value="UniProtKB-EC"/>
</dbReference>
<evidence type="ECO:0000256" key="2">
    <source>
        <dbReference type="ARBA" id="ARBA00023239"/>
    </source>
</evidence>
<dbReference type="EMBL" id="PFAM01000021">
    <property type="protein sequence ID" value="PIT95884.1"/>
    <property type="molecule type" value="Genomic_DNA"/>
</dbReference>
<dbReference type="SUPFAM" id="SSF51569">
    <property type="entry name" value="Aldolase"/>
    <property type="match status" value="1"/>
</dbReference>
<keyword evidence="2" id="KW-0456">Lyase</keyword>
<organism evidence="6 7">
    <name type="scientific">Candidatus Falkowbacteria bacterium CG10_big_fil_rev_8_21_14_0_10_37_14</name>
    <dbReference type="NCBI Taxonomy" id="1974561"/>
    <lineage>
        <taxon>Bacteria</taxon>
        <taxon>Candidatus Falkowiibacteriota</taxon>
    </lineage>
</organism>
<protein>
    <recommendedName>
        <fullName evidence="1">fructose-bisphosphate aldolase</fullName>
        <ecNumber evidence="1">4.1.2.13</ecNumber>
    </recommendedName>
</protein>
<gene>
    <name evidence="6" type="ORF">COT94_03495</name>
</gene>
<proteinExistence type="inferred from homology"/>
<dbReference type="InterPro" id="IPR050456">
    <property type="entry name" value="DeoC/FbaB_aldolase"/>
</dbReference>
<evidence type="ECO:0000256" key="3">
    <source>
        <dbReference type="ARBA" id="ARBA00023270"/>
    </source>
</evidence>
<comment type="similarity">
    <text evidence="4">Belongs to the DeoC/FbaB aldolase family. FbaB subfamily.</text>
</comment>
<evidence type="ECO:0000256" key="4">
    <source>
        <dbReference type="ARBA" id="ARBA00049653"/>
    </source>
</evidence>
<feature type="active site" description="Proton donor" evidence="5">
    <location>
        <position position="173"/>
    </location>
</feature>
<evidence type="ECO:0000313" key="7">
    <source>
        <dbReference type="Proteomes" id="UP000228533"/>
    </source>
</evidence>
<sequence length="311" mass="33800">MKIHIPASVPYSAKATYLNNWQKATKRSGRLMLFAGDQKIEHLNKDFYGEDIHSDDRNPEHLFRIARKAEVGVFAAQLGLIAAYGKKYRKVPYIIKLNSKTDLIPASLADPISLPLSTVEQVVNLKKHSKLQIVGIGYTIYPGSSREAEMMSTAAQVITEAHAHGLLAVLWIYPRGKAVKDEKDGHLIAGCAGIASSLGADFVKLNYPKGIGKNKPQISEIIQAAGLTGVVFSGGSSTNPKEFLKTLAEQIKAGASGNATGRNIHQKGLEEAVRFAKAISAVSIYKYSAKEAYDVYTGDKKLKPFGWSLLS</sequence>
<evidence type="ECO:0000313" key="6">
    <source>
        <dbReference type="EMBL" id="PIT95884.1"/>
    </source>
</evidence>
<evidence type="ECO:0000256" key="1">
    <source>
        <dbReference type="ARBA" id="ARBA00013068"/>
    </source>
</evidence>
<dbReference type="PANTHER" id="PTHR47916:SF4">
    <property type="entry name" value="FRUCTOSE-BISPHOSPHATE ALDOLASE CLASS 1"/>
    <property type="match status" value="1"/>
</dbReference>
<accession>A0A2M6WSX6</accession>
<dbReference type="Proteomes" id="UP000228533">
    <property type="component" value="Unassembled WGS sequence"/>
</dbReference>
<comment type="caution">
    <text evidence="6">The sequence shown here is derived from an EMBL/GenBank/DDBJ whole genome shotgun (WGS) entry which is preliminary data.</text>
</comment>
<dbReference type="Gene3D" id="3.20.20.70">
    <property type="entry name" value="Aldolase class I"/>
    <property type="match status" value="1"/>
</dbReference>
<dbReference type="Pfam" id="PF01791">
    <property type="entry name" value="DeoC"/>
    <property type="match status" value="1"/>
</dbReference>
<dbReference type="PIRSF" id="PIRSF038992">
    <property type="entry name" value="Aldolase_Ia"/>
    <property type="match status" value="1"/>
</dbReference>
<name>A0A2M6WSX6_9BACT</name>
<dbReference type="InterPro" id="IPR041720">
    <property type="entry name" value="FbaB-like"/>
</dbReference>